<evidence type="ECO:0000313" key="1">
    <source>
        <dbReference type="Proteomes" id="UP000036681"/>
    </source>
</evidence>
<protein>
    <submittedName>
        <fullName evidence="2">Uncharacterized protein</fullName>
    </submittedName>
</protein>
<evidence type="ECO:0000313" key="2">
    <source>
        <dbReference type="WBParaSite" id="ALUE_0002309701-mRNA-1"/>
    </source>
</evidence>
<reference evidence="2" key="1">
    <citation type="submission" date="2017-02" db="UniProtKB">
        <authorList>
            <consortium name="WormBaseParasite"/>
        </authorList>
    </citation>
    <scope>IDENTIFICATION</scope>
</reference>
<name>A0A0M3IWG9_ASCLU</name>
<keyword evidence="1" id="KW-1185">Reference proteome</keyword>
<dbReference type="WBParaSite" id="ALUE_0002309701-mRNA-1">
    <property type="protein sequence ID" value="ALUE_0002309701-mRNA-1"/>
    <property type="gene ID" value="ALUE_0002309701"/>
</dbReference>
<proteinExistence type="predicted"/>
<dbReference type="Proteomes" id="UP000036681">
    <property type="component" value="Unplaced"/>
</dbReference>
<accession>A0A0M3IWG9</accession>
<sequence length="89" mass="10132">MNLSKNLGSAEGKTSSSEIINELFRSSRLIRRSSIVIKATKHDLDGYVVPGHIDYWTVAQRSRSARYRKVEWMETFMQACAAVMRLLAP</sequence>
<organism evidence="1 2">
    <name type="scientific">Ascaris lumbricoides</name>
    <name type="common">Giant roundworm</name>
    <dbReference type="NCBI Taxonomy" id="6252"/>
    <lineage>
        <taxon>Eukaryota</taxon>
        <taxon>Metazoa</taxon>
        <taxon>Ecdysozoa</taxon>
        <taxon>Nematoda</taxon>
        <taxon>Chromadorea</taxon>
        <taxon>Rhabditida</taxon>
        <taxon>Spirurina</taxon>
        <taxon>Ascaridomorpha</taxon>
        <taxon>Ascaridoidea</taxon>
        <taxon>Ascarididae</taxon>
        <taxon>Ascaris</taxon>
    </lineage>
</organism>
<dbReference type="AlphaFoldDB" id="A0A0M3IWG9"/>